<keyword evidence="2" id="KW-1133">Transmembrane helix</keyword>
<feature type="compositionally biased region" description="Acidic residues" evidence="1">
    <location>
        <begin position="402"/>
        <end position="418"/>
    </location>
</feature>
<proteinExistence type="predicted"/>
<evidence type="ECO:0000256" key="2">
    <source>
        <dbReference type="SAM" id="Phobius"/>
    </source>
</evidence>
<feature type="region of interest" description="Disordered" evidence="1">
    <location>
        <begin position="387"/>
        <end position="522"/>
    </location>
</feature>
<evidence type="ECO:0000313" key="3">
    <source>
        <dbReference type="EMBL" id="RPB25727.1"/>
    </source>
</evidence>
<reference evidence="3 4" key="1">
    <citation type="journal article" date="2018" name="Nat. Ecol. Evol.">
        <title>Pezizomycetes genomes reveal the molecular basis of ectomycorrhizal truffle lifestyle.</title>
        <authorList>
            <person name="Murat C."/>
            <person name="Payen T."/>
            <person name="Noel B."/>
            <person name="Kuo A."/>
            <person name="Morin E."/>
            <person name="Chen J."/>
            <person name="Kohler A."/>
            <person name="Krizsan K."/>
            <person name="Balestrini R."/>
            <person name="Da Silva C."/>
            <person name="Montanini B."/>
            <person name="Hainaut M."/>
            <person name="Levati E."/>
            <person name="Barry K.W."/>
            <person name="Belfiori B."/>
            <person name="Cichocki N."/>
            <person name="Clum A."/>
            <person name="Dockter R.B."/>
            <person name="Fauchery L."/>
            <person name="Guy J."/>
            <person name="Iotti M."/>
            <person name="Le Tacon F."/>
            <person name="Lindquist E.A."/>
            <person name="Lipzen A."/>
            <person name="Malagnac F."/>
            <person name="Mello A."/>
            <person name="Molinier V."/>
            <person name="Miyauchi S."/>
            <person name="Poulain J."/>
            <person name="Riccioni C."/>
            <person name="Rubini A."/>
            <person name="Sitrit Y."/>
            <person name="Splivallo R."/>
            <person name="Traeger S."/>
            <person name="Wang M."/>
            <person name="Zifcakova L."/>
            <person name="Wipf D."/>
            <person name="Zambonelli A."/>
            <person name="Paolocci F."/>
            <person name="Nowrousian M."/>
            <person name="Ottonello S."/>
            <person name="Baldrian P."/>
            <person name="Spatafora J.W."/>
            <person name="Henrissat B."/>
            <person name="Nagy L.G."/>
            <person name="Aury J.M."/>
            <person name="Wincker P."/>
            <person name="Grigoriev I.V."/>
            <person name="Bonfante P."/>
            <person name="Martin F.M."/>
        </authorList>
    </citation>
    <scope>NUCLEOTIDE SEQUENCE [LARGE SCALE GENOMIC DNA]</scope>
    <source>
        <strain evidence="3 4">ATCC MYA-4762</strain>
    </source>
</reference>
<feature type="compositionally biased region" description="Low complexity" evidence="1">
    <location>
        <begin position="473"/>
        <end position="494"/>
    </location>
</feature>
<name>A0A3N4LS28_9PEZI</name>
<dbReference type="AlphaFoldDB" id="A0A3N4LS28"/>
<keyword evidence="4" id="KW-1185">Reference proteome</keyword>
<sequence length="797" mass="87125">MNNISWATCTRCDDLYLLRAGRCAQPCCPGGWCLPCTSEHHTHHRRRDRAEAAIQNGEIPLAMPVWYDRAPRGIIPTPPRILFDNPERESSGSERNSGDSDTERSRGTNSQPEAITITPRDERAAEIVPWVRALSYGDRLRLAGFTSQADRESLVMREPTFQLHLRQTLQMRLTSLTPAHVLYRQREMRLFGAFASGLPVGLAVLSANVMRVAALGRREYMLDIGRGLEVWHQARQETMDFISQHGRDHPFVPELVQWLRTAGRGMFGRAWEMAQLEDHPAPLRTSRHPVLRTEIEMAPVHSLATGPTSPPCPGTMDAHDAMYWARMNQWRGSLQGFSQIDLERDLLRRTIWGRLHRPVNHNGRRNAISGPSGIGLILTGMIPNPRIQEAGVNDSPSWVVGESEEESTDVGTETDEGTGSDRREGEEGYTAGSEGSDGDSAELEVGSSAQQGDQSEGTEENLSPAFTVPRIGSTTVSRNLSSRSSSEPPVRRTPYCYPLRNPVPNPQLGSPRTSSEPHAAGMSNASVPVPLAMAGHPSGLLTGSLVSFETMQTVSGTPQEMDIIHVPDSTAIPRGASESLPETETSIPETRLWRAPSAPRPLIGASRLSGILLPPEISRDTSQQIPDDGFHSTSIPGVTRAESELFGEVHPDRTTASGPGRALQPGFSLAFASCDPELFEETPLKIKDRRSPLNTGQPAPTNVARGRTTTSGDNANAESQSSEPTLDCGDVVMTPLVDSYDAPTTTKQDEEGARWEDEGATESLETMVLAQIIEWEMADMEAAMQNAVVVEDDNGTE</sequence>
<feature type="compositionally biased region" description="Polar residues" evidence="1">
    <location>
        <begin position="507"/>
        <end position="516"/>
    </location>
</feature>
<keyword evidence="2" id="KW-0472">Membrane</keyword>
<accession>A0A3N4LS28</accession>
<dbReference type="EMBL" id="ML121537">
    <property type="protein sequence ID" value="RPB25727.1"/>
    <property type="molecule type" value="Genomic_DNA"/>
</dbReference>
<feature type="transmembrane region" description="Helical" evidence="2">
    <location>
        <begin position="190"/>
        <end position="210"/>
    </location>
</feature>
<evidence type="ECO:0000313" key="4">
    <source>
        <dbReference type="Proteomes" id="UP000267821"/>
    </source>
</evidence>
<dbReference type="InParanoid" id="A0A3N4LS28"/>
<feature type="region of interest" description="Disordered" evidence="1">
    <location>
        <begin position="77"/>
        <end position="119"/>
    </location>
</feature>
<evidence type="ECO:0000256" key="1">
    <source>
        <dbReference type="SAM" id="MobiDB-lite"/>
    </source>
</evidence>
<protein>
    <submittedName>
        <fullName evidence="3">Uncharacterized protein</fullName>
    </submittedName>
</protein>
<feature type="compositionally biased region" description="Basic and acidic residues" evidence="1">
    <location>
        <begin position="85"/>
        <end position="106"/>
    </location>
</feature>
<feature type="compositionally biased region" description="Polar residues" evidence="1">
    <location>
        <begin position="707"/>
        <end position="724"/>
    </location>
</feature>
<dbReference type="OrthoDB" id="5369724at2759"/>
<dbReference type="Proteomes" id="UP000267821">
    <property type="component" value="Unassembled WGS sequence"/>
</dbReference>
<feature type="region of interest" description="Disordered" evidence="1">
    <location>
        <begin position="683"/>
        <end position="728"/>
    </location>
</feature>
<organism evidence="3 4">
    <name type="scientific">Terfezia boudieri ATCC MYA-4762</name>
    <dbReference type="NCBI Taxonomy" id="1051890"/>
    <lineage>
        <taxon>Eukaryota</taxon>
        <taxon>Fungi</taxon>
        <taxon>Dikarya</taxon>
        <taxon>Ascomycota</taxon>
        <taxon>Pezizomycotina</taxon>
        <taxon>Pezizomycetes</taxon>
        <taxon>Pezizales</taxon>
        <taxon>Pezizaceae</taxon>
        <taxon>Terfezia</taxon>
    </lineage>
</organism>
<gene>
    <name evidence="3" type="ORF">L211DRAFT_875603</name>
</gene>
<keyword evidence="2" id="KW-0812">Transmembrane</keyword>